<dbReference type="InterPro" id="IPR001647">
    <property type="entry name" value="HTH_TetR"/>
</dbReference>
<organism evidence="4 5">
    <name type="scientific">Mycolicibacterium moriokaense</name>
    <dbReference type="NCBI Taxonomy" id="39691"/>
    <lineage>
        <taxon>Bacteria</taxon>
        <taxon>Bacillati</taxon>
        <taxon>Actinomycetota</taxon>
        <taxon>Actinomycetes</taxon>
        <taxon>Mycobacteriales</taxon>
        <taxon>Mycobacteriaceae</taxon>
        <taxon>Mycolicibacterium</taxon>
    </lineage>
</organism>
<dbReference type="GO" id="GO:0003677">
    <property type="term" value="F:DNA binding"/>
    <property type="evidence" value="ECO:0007669"/>
    <property type="project" value="UniProtKB-UniRule"/>
</dbReference>
<gene>
    <name evidence="4" type="ORF">C8E89_12859</name>
</gene>
<name>A0A318HD34_9MYCO</name>
<protein>
    <submittedName>
        <fullName evidence="4">TetR family transcriptional regulator</fullName>
    </submittedName>
</protein>
<sequence length="213" mass="23404">MGLEYHEGQSDTMSPMAVPYEWTGRRNQKARTRAALVAATRTLLGQGLIPTVEQAAQAAQIARTTAYRYFPNQRALLAAVRPEIEQTSLLPDPAPSDVPARLELVMRECVRISLEWEPELRTSLRLSLEPHGEMPALRGGRAIGWIEDALAPLRESRPDINPHRLAIAIRSATGIESLIWLVDVAGLSRNDAAEMLCQTAQALLTNAVANPPE</sequence>
<comment type="caution">
    <text evidence="4">The sequence shown here is derived from an EMBL/GenBank/DDBJ whole genome shotgun (WGS) entry which is preliminary data.</text>
</comment>
<dbReference type="AlphaFoldDB" id="A0A318HD34"/>
<dbReference type="PROSITE" id="PS50977">
    <property type="entry name" value="HTH_TETR_2"/>
    <property type="match status" value="1"/>
</dbReference>
<feature type="DNA-binding region" description="H-T-H motif" evidence="2">
    <location>
        <begin position="51"/>
        <end position="70"/>
    </location>
</feature>
<reference evidence="5" key="1">
    <citation type="submission" date="2018-05" db="EMBL/GenBank/DDBJ databases">
        <authorList>
            <person name="Deangelis K."/>
            <person name="Huntemann M."/>
            <person name="Clum A."/>
            <person name="Pillay M."/>
            <person name="Palaniappan K."/>
            <person name="Varghese N."/>
            <person name="Mikhailova N."/>
            <person name="Stamatis D."/>
            <person name="Reddy T."/>
            <person name="Daum C."/>
            <person name="Shapiro N."/>
            <person name="Ivanova N."/>
            <person name="Kyrpides N."/>
            <person name="Woyke T."/>
        </authorList>
    </citation>
    <scope>NUCLEOTIDE SEQUENCE [LARGE SCALE GENOMIC DNA]</scope>
    <source>
        <strain evidence="5">GAS496</strain>
    </source>
</reference>
<accession>A0A318HD34</accession>
<evidence type="ECO:0000256" key="1">
    <source>
        <dbReference type="ARBA" id="ARBA00023125"/>
    </source>
</evidence>
<feature type="domain" description="HTH tetR-type" evidence="3">
    <location>
        <begin position="30"/>
        <end position="88"/>
    </location>
</feature>
<evidence type="ECO:0000256" key="2">
    <source>
        <dbReference type="PROSITE-ProRule" id="PRU00335"/>
    </source>
</evidence>
<dbReference type="SUPFAM" id="SSF46689">
    <property type="entry name" value="Homeodomain-like"/>
    <property type="match status" value="1"/>
</dbReference>
<evidence type="ECO:0000313" key="4">
    <source>
        <dbReference type="EMBL" id="PXX01573.1"/>
    </source>
</evidence>
<keyword evidence="5" id="KW-1185">Reference proteome</keyword>
<keyword evidence="1 2" id="KW-0238">DNA-binding</keyword>
<dbReference type="EMBL" id="QJJU01000028">
    <property type="protein sequence ID" value="PXX01573.1"/>
    <property type="molecule type" value="Genomic_DNA"/>
</dbReference>
<dbReference type="InterPro" id="IPR009057">
    <property type="entry name" value="Homeodomain-like_sf"/>
</dbReference>
<evidence type="ECO:0000259" key="3">
    <source>
        <dbReference type="PROSITE" id="PS50977"/>
    </source>
</evidence>
<dbReference type="Proteomes" id="UP000247781">
    <property type="component" value="Unassembled WGS sequence"/>
</dbReference>
<proteinExistence type="predicted"/>
<reference evidence="4 5" key="2">
    <citation type="submission" date="2018-06" db="EMBL/GenBank/DDBJ databases">
        <title>Sequencing of bacterial isolates from soil warming experiment in Harvard Forest, Massachusetts, USA.</title>
        <authorList>
            <person name="Deangelis K.PhD."/>
        </authorList>
    </citation>
    <scope>NUCLEOTIDE SEQUENCE [LARGE SCALE GENOMIC DNA]</scope>
    <source>
        <strain evidence="4 5">GAS496</strain>
    </source>
</reference>
<dbReference type="Gene3D" id="1.10.357.10">
    <property type="entry name" value="Tetracycline Repressor, domain 2"/>
    <property type="match status" value="1"/>
</dbReference>
<evidence type="ECO:0000313" key="5">
    <source>
        <dbReference type="Proteomes" id="UP000247781"/>
    </source>
</evidence>